<organism evidence="1 2">
    <name type="scientific">Hyalomma asiaticum</name>
    <name type="common">Tick</name>
    <dbReference type="NCBI Taxonomy" id="266040"/>
    <lineage>
        <taxon>Eukaryota</taxon>
        <taxon>Metazoa</taxon>
        <taxon>Ecdysozoa</taxon>
        <taxon>Arthropoda</taxon>
        <taxon>Chelicerata</taxon>
        <taxon>Arachnida</taxon>
        <taxon>Acari</taxon>
        <taxon>Parasitiformes</taxon>
        <taxon>Ixodida</taxon>
        <taxon>Ixodoidea</taxon>
        <taxon>Ixodidae</taxon>
        <taxon>Hyalomminae</taxon>
        <taxon>Hyalomma</taxon>
    </lineage>
</organism>
<gene>
    <name evidence="1" type="ORF">HPB50_010039</name>
</gene>
<sequence>MEYLMPSEVARLVLGYLKSTGCHSTWETFLRESADLKEYADSYIEFCMLVFYHQVFILLSMPNTLTAVHNSCASSGELLPNLQNLSAQLNDVLARLQSAQPENNAPAAAPTNGNEAHSSNSTTTALPQQPYHADQQPTQPLMLTTQSGYPPLHHPSSSPQQERRHPHPGGDTLSYHVHTHHLPPLPLLPPSITSVLKHGPPTKQLPGGLERFEPPEKDIGMAPHSCSNPVKATALGCCYPQPPEHIAAPQLGAFDDRFLAYLNPFPRPLYPRHPYIGDEEPVRDSGIDLRKRPQEASSDRHSSDARPSSPSGNEASNLAEKETSYGCGPGSDPLHYAADRQDGGHEDQCDGTPTDEPMLSTEPVSEGFEVSSEAAVETQTEVSEEIDVDGSSRGPSPAYEEAGTSAAALGCAVSAASVVATTSAPAPSPRLMATSFAQQTPDHPPTSENSTMFETPENTGVPPLPSRFPDPDSPRAILSEARSLQPSLTTPVKAVRFDPERFYSPRRKSLIPRRRLLVGFSPSCKHATTDSGNTNSSTEENREFSALLDELVHNYPFVTKLAENINQAVVGPDGVCTEGTVSRLEPIAEESPIETGDSLTSQETSMPDSLIKEILHKTENDPVFEAALAQICEKLDTTNEVHGVLVTPSKSCSKSRQRKEDCSPKTPTNSHRRPQSQPTTPQLMRLFTSPHKSPRRSPQKTPQKSPHMSPEVSPKASPYVFLHRSSNVSPNASSCMPSSVSPKVSPNMSSNVSSRILPHVSPPATPPRRSPRIHARHYKQLQRPAPAATTTGPVESTENVGSTQSKAPLGTRVKPKPAPQMAKVTPVNESSNKTPPAERPAEPPSKLPLPPKPTNKSPFKVPLDVTTFKVPVTLPLKPLAPKATQSPLKPTVQVVSKSTENGQTVTCISIPDPPGPSECPPPKQCLTLADVIDSVLSPERRQALSQTESVASPQPLPVASSSSQSPVIIMSEGGQVMLCANNGMTSGLQTLAPSSLLTNAATPTISNIIYPNVMVNGMPSLGTFSIVMPTTVPVSSNCQFITMNGRTTTVTTQSGAPVAKKRLPLLQPREPLPSQPSPPAAFKHVEEPKHRYVMGNRLRESKLFRELLNQGASSEGSGQSQVNVNSSSNSATLQPPTTAPSSLSATRPQQAAAKPRTPPRGSPRLNATSASSNEKSPQLKSLVAVASKCTTSRNHVRVLDFGGGGAGSSEHTPGSSGGDSNNPSSEHLVQTIETIRTSLTGAVNRVLRNNTEGSSGLGSSKKRRKETSHFVICAAGIMAVFLGYGYTLELMFHIDGFKPHGFFLTFVQFVLCGIFAAPLRTHLLLSVLSVGTIGLSNASLGYLNYPTEVLFKCCKLIPVLLGGVLIQGVAMISTALLFDAAIGNVQEKAMTTYGTSNSEIMVFSYSIGSVILFFILAAMQDLTPAVKFFAHNPVETYGYAAIFSILGYLGIQLVLTLISISGAFVTVIVTTFRKALSIILSFMLFAKPFSFQYVWSGTLVLLGVYIHAYSKKLAKLQLRLPLIHQEKQFS</sequence>
<evidence type="ECO:0000313" key="1">
    <source>
        <dbReference type="EMBL" id="KAH6927953.1"/>
    </source>
</evidence>
<keyword evidence="2" id="KW-1185">Reference proteome</keyword>
<reference evidence="1" key="1">
    <citation type="submission" date="2020-05" db="EMBL/GenBank/DDBJ databases">
        <title>Large-scale comparative analyses of tick genomes elucidate their genetic diversity and vector capacities.</title>
        <authorList>
            <person name="Jia N."/>
            <person name="Wang J."/>
            <person name="Shi W."/>
            <person name="Du L."/>
            <person name="Sun Y."/>
            <person name="Zhan W."/>
            <person name="Jiang J."/>
            <person name="Wang Q."/>
            <person name="Zhang B."/>
            <person name="Ji P."/>
            <person name="Sakyi L.B."/>
            <person name="Cui X."/>
            <person name="Yuan T."/>
            <person name="Jiang B."/>
            <person name="Yang W."/>
            <person name="Lam T.T.-Y."/>
            <person name="Chang Q."/>
            <person name="Ding S."/>
            <person name="Wang X."/>
            <person name="Zhu J."/>
            <person name="Ruan X."/>
            <person name="Zhao L."/>
            <person name="Wei J."/>
            <person name="Que T."/>
            <person name="Du C."/>
            <person name="Cheng J."/>
            <person name="Dai P."/>
            <person name="Han X."/>
            <person name="Huang E."/>
            <person name="Gao Y."/>
            <person name="Liu J."/>
            <person name="Shao H."/>
            <person name="Ye R."/>
            <person name="Li L."/>
            <person name="Wei W."/>
            <person name="Wang X."/>
            <person name="Wang C."/>
            <person name="Yang T."/>
            <person name="Huo Q."/>
            <person name="Li W."/>
            <person name="Guo W."/>
            <person name="Chen H."/>
            <person name="Zhou L."/>
            <person name="Ni X."/>
            <person name="Tian J."/>
            <person name="Zhou Y."/>
            <person name="Sheng Y."/>
            <person name="Liu T."/>
            <person name="Pan Y."/>
            <person name="Xia L."/>
            <person name="Li J."/>
            <person name="Zhao F."/>
            <person name="Cao W."/>
        </authorList>
    </citation>
    <scope>NUCLEOTIDE SEQUENCE</scope>
    <source>
        <strain evidence="1">Hyas-2018</strain>
    </source>
</reference>
<evidence type="ECO:0000313" key="2">
    <source>
        <dbReference type="Proteomes" id="UP000821845"/>
    </source>
</evidence>
<dbReference type="EMBL" id="CM023486">
    <property type="protein sequence ID" value="KAH6927953.1"/>
    <property type="molecule type" value="Genomic_DNA"/>
</dbReference>
<proteinExistence type="predicted"/>
<name>A0ACB7RZQ6_HYAAI</name>
<accession>A0ACB7RZQ6</accession>
<protein>
    <submittedName>
        <fullName evidence="1">Uncharacterized protein</fullName>
    </submittedName>
</protein>
<dbReference type="Proteomes" id="UP000821845">
    <property type="component" value="Chromosome 6"/>
</dbReference>
<comment type="caution">
    <text evidence="1">The sequence shown here is derived from an EMBL/GenBank/DDBJ whole genome shotgun (WGS) entry which is preliminary data.</text>
</comment>